<dbReference type="Pfam" id="PF01400">
    <property type="entry name" value="Astacin"/>
    <property type="match status" value="1"/>
</dbReference>
<evidence type="ECO:0000313" key="4">
    <source>
        <dbReference type="EMBL" id="VDM72859.1"/>
    </source>
</evidence>
<dbReference type="SUPFAM" id="SSF55486">
    <property type="entry name" value="Metalloproteases ('zincins'), catalytic domain"/>
    <property type="match status" value="1"/>
</dbReference>
<dbReference type="GO" id="GO:0008270">
    <property type="term" value="F:zinc ion binding"/>
    <property type="evidence" value="ECO:0007669"/>
    <property type="project" value="UniProtKB-UniRule"/>
</dbReference>
<protein>
    <recommendedName>
        <fullName evidence="2">Metalloendopeptidase</fullName>
        <ecNumber evidence="2">3.4.24.-</ecNumber>
    </recommendedName>
</protein>
<feature type="binding site" evidence="1">
    <location>
        <position position="22"/>
    </location>
    <ligand>
        <name>Zn(2+)</name>
        <dbReference type="ChEBI" id="CHEBI:29105"/>
        <note>catalytic</note>
    </ligand>
</feature>
<gene>
    <name evidence="4" type="ORF">SVUK_LOCUS7857</name>
</gene>
<evidence type="ECO:0000313" key="5">
    <source>
        <dbReference type="Proteomes" id="UP000270094"/>
    </source>
</evidence>
<evidence type="ECO:0000256" key="1">
    <source>
        <dbReference type="PROSITE-ProRule" id="PRU01211"/>
    </source>
</evidence>
<dbReference type="Gene3D" id="3.40.390.10">
    <property type="entry name" value="Collagenase (Catalytic Domain)"/>
    <property type="match status" value="1"/>
</dbReference>
<dbReference type="EC" id="3.4.24.-" evidence="2"/>
<organism evidence="4 5">
    <name type="scientific">Strongylus vulgaris</name>
    <name type="common">Blood worm</name>
    <dbReference type="NCBI Taxonomy" id="40348"/>
    <lineage>
        <taxon>Eukaryota</taxon>
        <taxon>Metazoa</taxon>
        <taxon>Ecdysozoa</taxon>
        <taxon>Nematoda</taxon>
        <taxon>Chromadorea</taxon>
        <taxon>Rhabditida</taxon>
        <taxon>Rhabditina</taxon>
        <taxon>Rhabditomorpha</taxon>
        <taxon>Strongyloidea</taxon>
        <taxon>Strongylidae</taxon>
        <taxon>Strongylus</taxon>
    </lineage>
</organism>
<dbReference type="EMBL" id="UYYB01027623">
    <property type="protein sequence ID" value="VDM72859.1"/>
    <property type="molecule type" value="Genomic_DNA"/>
</dbReference>
<keyword evidence="1 2" id="KW-0645">Protease</keyword>
<evidence type="ECO:0000256" key="2">
    <source>
        <dbReference type="RuleBase" id="RU361183"/>
    </source>
</evidence>
<dbReference type="GO" id="GO:0004222">
    <property type="term" value="F:metalloendopeptidase activity"/>
    <property type="evidence" value="ECO:0007669"/>
    <property type="project" value="UniProtKB-UniRule"/>
</dbReference>
<dbReference type="OrthoDB" id="291007at2759"/>
<accession>A0A3P7J023</accession>
<dbReference type="GO" id="GO:0006508">
    <property type="term" value="P:proteolysis"/>
    <property type="evidence" value="ECO:0007669"/>
    <property type="project" value="UniProtKB-KW"/>
</dbReference>
<dbReference type="InterPro" id="IPR024079">
    <property type="entry name" value="MetalloPept_cat_dom_sf"/>
</dbReference>
<proteinExistence type="predicted"/>
<feature type="binding site" evidence="1">
    <location>
        <position position="18"/>
    </location>
    <ligand>
        <name>Zn(2+)</name>
        <dbReference type="ChEBI" id="CHEBI:29105"/>
        <note>catalytic</note>
    </ligand>
</feature>
<keyword evidence="1 2" id="KW-0378">Hydrolase</keyword>
<keyword evidence="5" id="KW-1185">Reference proteome</keyword>
<dbReference type="PRINTS" id="PR00480">
    <property type="entry name" value="ASTACIN"/>
</dbReference>
<feature type="binding site" evidence="1">
    <location>
        <position position="28"/>
    </location>
    <ligand>
        <name>Zn(2+)</name>
        <dbReference type="ChEBI" id="CHEBI:29105"/>
        <note>catalytic</note>
    </ligand>
</feature>
<dbReference type="PANTHER" id="PTHR10127:SF880">
    <property type="entry name" value="ZINC METALLOPROTEINASE NAS-5"/>
    <property type="match status" value="1"/>
</dbReference>
<comment type="cofactor">
    <cofactor evidence="1 2">
        <name>Zn(2+)</name>
        <dbReference type="ChEBI" id="CHEBI:29105"/>
    </cofactor>
    <text evidence="1 2">Binds 1 zinc ion per subunit.</text>
</comment>
<sequence>MLEANEKRTCIVRRIVQHELLHVIGLWHEHMRHDRDDYIKIHYENVRENHLNQNFRKLSPSEVTTYNVPYDYRSVMHYGARAFTKNGKITIETLDPKFQDIIGKSEGATPSDYRKVCEIYS</sequence>
<dbReference type="AlphaFoldDB" id="A0A3P7J023"/>
<comment type="caution">
    <text evidence="1">Lacks conserved residue(s) required for the propagation of feature annotation.</text>
</comment>
<keyword evidence="1 2" id="KW-0862">Zinc</keyword>
<reference evidence="4 5" key="1">
    <citation type="submission" date="2018-11" db="EMBL/GenBank/DDBJ databases">
        <authorList>
            <consortium name="Pathogen Informatics"/>
        </authorList>
    </citation>
    <scope>NUCLEOTIDE SEQUENCE [LARGE SCALE GENOMIC DNA]</scope>
</reference>
<keyword evidence="1 2" id="KW-0479">Metal-binding</keyword>
<dbReference type="PANTHER" id="PTHR10127">
    <property type="entry name" value="DISCOIDIN, CUB, EGF, LAMININ , AND ZINC METALLOPROTEASE DOMAIN CONTAINING"/>
    <property type="match status" value="1"/>
</dbReference>
<dbReference type="InterPro" id="IPR001506">
    <property type="entry name" value="Peptidase_M12A"/>
</dbReference>
<feature type="domain" description="Peptidase M12A" evidence="3">
    <location>
        <begin position="1"/>
        <end position="121"/>
    </location>
</feature>
<feature type="active site" evidence="1">
    <location>
        <position position="19"/>
    </location>
</feature>
<keyword evidence="1 2" id="KW-0482">Metalloprotease</keyword>
<name>A0A3P7J023_STRVU</name>
<evidence type="ECO:0000259" key="3">
    <source>
        <dbReference type="PROSITE" id="PS51864"/>
    </source>
</evidence>
<dbReference type="Proteomes" id="UP000270094">
    <property type="component" value="Unassembled WGS sequence"/>
</dbReference>
<dbReference type="PROSITE" id="PS51864">
    <property type="entry name" value="ASTACIN"/>
    <property type="match status" value="1"/>
</dbReference>